<name>A0A0D0E7B0_9AGAM</name>
<evidence type="ECO:0000313" key="2">
    <source>
        <dbReference type="Proteomes" id="UP000054538"/>
    </source>
</evidence>
<accession>A0A0D0E7B0</accession>
<reference evidence="2" key="2">
    <citation type="submission" date="2015-01" db="EMBL/GenBank/DDBJ databases">
        <title>Evolutionary Origins and Diversification of the Mycorrhizal Mutualists.</title>
        <authorList>
            <consortium name="DOE Joint Genome Institute"/>
            <consortium name="Mycorrhizal Genomics Consortium"/>
            <person name="Kohler A."/>
            <person name="Kuo A."/>
            <person name="Nagy L.G."/>
            <person name="Floudas D."/>
            <person name="Copeland A."/>
            <person name="Barry K.W."/>
            <person name="Cichocki N."/>
            <person name="Veneault-Fourrey C."/>
            <person name="LaButti K."/>
            <person name="Lindquist E.A."/>
            <person name="Lipzen A."/>
            <person name="Lundell T."/>
            <person name="Morin E."/>
            <person name="Murat C."/>
            <person name="Riley R."/>
            <person name="Ohm R."/>
            <person name="Sun H."/>
            <person name="Tunlid A."/>
            <person name="Henrissat B."/>
            <person name="Grigoriev I.V."/>
            <person name="Hibbett D.S."/>
            <person name="Martin F."/>
        </authorList>
    </citation>
    <scope>NUCLEOTIDE SEQUENCE [LARGE SCALE GENOMIC DNA]</scope>
    <source>
        <strain evidence="2">Ve08.2h10</strain>
    </source>
</reference>
<reference evidence="1 2" key="1">
    <citation type="submission" date="2014-04" db="EMBL/GenBank/DDBJ databases">
        <authorList>
            <consortium name="DOE Joint Genome Institute"/>
            <person name="Kuo A."/>
            <person name="Kohler A."/>
            <person name="Jargeat P."/>
            <person name="Nagy L.G."/>
            <person name="Floudas D."/>
            <person name="Copeland A."/>
            <person name="Barry K.W."/>
            <person name="Cichocki N."/>
            <person name="Veneault-Fourrey C."/>
            <person name="LaButti K."/>
            <person name="Lindquist E.A."/>
            <person name="Lipzen A."/>
            <person name="Lundell T."/>
            <person name="Morin E."/>
            <person name="Murat C."/>
            <person name="Sun H."/>
            <person name="Tunlid A."/>
            <person name="Henrissat B."/>
            <person name="Grigoriev I.V."/>
            <person name="Hibbett D.S."/>
            <person name="Martin F."/>
            <person name="Nordberg H.P."/>
            <person name="Cantor M.N."/>
            <person name="Hua S.X."/>
        </authorList>
    </citation>
    <scope>NUCLEOTIDE SEQUENCE [LARGE SCALE GENOMIC DNA]</scope>
    <source>
        <strain evidence="1 2">Ve08.2h10</strain>
    </source>
</reference>
<evidence type="ECO:0000313" key="1">
    <source>
        <dbReference type="EMBL" id="KIK93835.1"/>
    </source>
</evidence>
<sequence>MARYDDSWTILSEKFRSVLQVIWDMAYSGDIEHVVILNGPAKQSVNNWHGGFAATAISVVATFFAHDPDFGDPSQHIEFSKAMLKKNQFLYNQNRGVDSKAWSSLWRALFVLQAFAHHFNYIQGQAEVPSLDNEVEGPHTALVLACVAVCHILTLVAENKVVFQPSGLGNMWTTVIPKGNQYKFNHTVWGATTCCYLDPIKDLSHEHFALFVEETQKFIKKPVSNLNARDLGDDDSSYDKLFAFH</sequence>
<keyword evidence="2" id="KW-1185">Reference proteome</keyword>
<dbReference type="InParanoid" id="A0A0D0E7B0"/>
<dbReference type="EMBL" id="KN825150">
    <property type="protein sequence ID" value="KIK93835.1"/>
    <property type="molecule type" value="Genomic_DNA"/>
</dbReference>
<dbReference type="STRING" id="930991.A0A0D0E7B0"/>
<gene>
    <name evidence="1" type="ORF">PAXRUDRAFT_12408</name>
</gene>
<dbReference type="AlphaFoldDB" id="A0A0D0E7B0"/>
<organism evidence="1 2">
    <name type="scientific">Paxillus rubicundulus Ve08.2h10</name>
    <dbReference type="NCBI Taxonomy" id="930991"/>
    <lineage>
        <taxon>Eukaryota</taxon>
        <taxon>Fungi</taxon>
        <taxon>Dikarya</taxon>
        <taxon>Basidiomycota</taxon>
        <taxon>Agaricomycotina</taxon>
        <taxon>Agaricomycetes</taxon>
        <taxon>Agaricomycetidae</taxon>
        <taxon>Boletales</taxon>
        <taxon>Paxilineae</taxon>
        <taxon>Paxillaceae</taxon>
        <taxon>Paxillus</taxon>
    </lineage>
</organism>
<proteinExistence type="predicted"/>
<dbReference type="Proteomes" id="UP000054538">
    <property type="component" value="Unassembled WGS sequence"/>
</dbReference>
<protein>
    <submittedName>
        <fullName evidence="1">Uncharacterized protein</fullName>
    </submittedName>
</protein>
<dbReference type="OrthoDB" id="3181351at2759"/>
<dbReference type="HOGENOM" id="CLU_032278_2_1_1"/>